<comment type="subunit">
    <text evidence="12">Homodimer.</text>
</comment>
<feature type="binding site" evidence="12">
    <location>
        <begin position="238"/>
        <end position="239"/>
    </location>
    <ligand>
        <name>pyridoxal 5'-phosphate</name>
        <dbReference type="ChEBI" id="CHEBI:597326"/>
    </ligand>
</feature>
<dbReference type="InterPro" id="IPR000192">
    <property type="entry name" value="Aminotrans_V_dom"/>
</dbReference>
<dbReference type="InterPro" id="IPR015421">
    <property type="entry name" value="PyrdxlP-dep_Trfase_major"/>
</dbReference>
<dbReference type="SUPFAM" id="SSF53383">
    <property type="entry name" value="PLP-dependent transferases"/>
    <property type="match status" value="1"/>
</dbReference>
<dbReference type="OrthoDB" id="9809412at2"/>
<feature type="binding site" evidence="12">
    <location>
        <position position="173"/>
    </location>
    <ligand>
        <name>pyridoxal 5'-phosphate</name>
        <dbReference type="ChEBI" id="CHEBI:597326"/>
    </ligand>
</feature>
<keyword evidence="9 12" id="KW-0718">Serine biosynthesis</keyword>
<dbReference type="UniPathway" id="UPA00135">
    <property type="reaction ID" value="UER00197"/>
</dbReference>
<evidence type="ECO:0000256" key="9">
    <source>
        <dbReference type="ARBA" id="ARBA00023299"/>
    </source>
</evidence>
<accession>A0A1E8FIG3</accession>
<dbReference type="Gene3D" id="3.90.1150.10">
    <property type="entry name" value="Aspartate Aminotransferase, domain 1"/>
    <property type="match status" value="1"/>
</dbReference>
<name>A0A1E8FIG3_9ALTE</name>
<comment type="pathway">
    <text evidence="2 12 13">Amino-acid biosynthesis; L-serine biosynthesis; L-serine from 3-phospho-D-glycerate: step 2/3.</text>
</comment>
<comment type="caution">
    <text evidence="15">The sequence shown here is derived from an EMBL/GenBank/DDBJ whole genome shotgun (WGS) entry which is preliminary data.</text>
</comment>
<comment type="cofactor">
    <cofactor evidence="12">
        <name>pyridoxal 5'-phosphate</name>
        <dbReference type="ChEBI" id="CHEBI:597326"/>
    </cofactor>
    <text evidence="12">Binds 1 pyridoxal phosphate per subunit.</text>
</comment>
<dbReference type="Gene3D" id="3.40.640.10">
    <property type="entry name" value="Type I PLP-dependent aspartate aminotransferase-like (Major domain)"/>
    <property type="match status" value="1"/>
</dbReference>
<dbReference type="AlphaFoldDB" id="A0A1E8FIG3"/>
<feature type="binding site" evidence="12">
    <location>
        <position position="42"/>
    </location>
    <ligand>
        <name>L-glutamate</name>
        <dbReference type="ChEBI" id="CHEBI:29985"/>
    </ligand>
</feature>
<feature type="domain" description="Aminotransferase class V" evidence="14">
    <location>
        <begin position="4"/>
        <end position="349"/>
    </location>
</feature>
<dbReference type="PANTHER" id="PTHR43247">
    <property type="entry name" value="PHOSPHOSERINE AMINOTRANSFERASE"/>
    <property type="match status" value="1"/>
</dbReference>
<dbReference type="GO" id="GO:0004648">
    <property type="term" value="F:O-phospho-L-serine:2-oxoglutarate aminotransferase activity"/>
    <property type="evidence" value="ECO:0007669"/>
    <property type="project" value="UniProtKB-UniRule"/>
</dbReference>
<dbReference type="EMBL" id="MJIC01000010">
    <property type="protein sequence ID" value="OFI35263.1"/>
    <property type="molecule type" value="Genomic_DNA"/>
</dbReference>
<keyword evidence="6 12" id="KW-0808">Transferase</keyword>
<dbReference type="STRING" id="1856405.BFC17_17170"/>
<dbReference type="Pfam" id="PF00266">
    <property type="entry name" value="Aminotran_5"/>
    <property type="match status" value="1"/>
</dbReference>
<feature type="binding site" evidence="12">
    <location>
        <begin position="76"/>
        <end position="77"/>
    </location>
    <ligand>
        <name>pyridoxal 5'-phosphate</name>
        <dbReference type="ChEBI" id="CHEBI:597326"/>
    </ligand>
</feature>
<sequence length="361" mass="39396">MKNVFNFSAGPAMLPAAVMAQAQQEFINWRDSGCSVMEVSHRGADFIEIAAQAEQDLRDLMNVPENFKVLFLQGGGRGQFAAVPLNISTQDDTSLHLVSGSWSKGAVAEAAKYNNAKVIGEVTEHNGFQYMAKPAAADIDQSAAYLHFCPNETVDGIAFDWLPEAGDVPLVADMSSNILSRPVDVSKYGIIYAGAQKNIGPSGLSVVIVREDLVGKARQSTPSIFDYELMAKNDSMYNTPPTFSWYLAGLVFKWLKAQGGVEAMASLNQHKADTLYKAIDESSFYRNNVHPENRSIMNVPFHLADPALDKVFLEKSKEAGLLALKGHRSVGGMRASIYNAMSIDGVEALVSFMKDFEEKHA</sequence>
<dbReference type="InterPro" id="IPR020578">
    <property type="entry name" value="Aminotrans_V_PyrdxlP_BS"/>
</dbReference>
<dbReference type="InterPro" id="IPR022278">
    <property type="entry name" value="Pser_aminoTfrase"/>
</dbReference>
<evidence type="ECO:0000256" key="10">
    <source>
        <dbReference type="ARBA" id="ARBA00047630"/>
    </source>
</evidence>
<evidence type="ECO:0000259" key="14">
    <source>
        <dbReference type="Pfam" id="PF00266"/>
    </source>
</evidence>
<evidence type="ECO:0000256" key="3">
    <source>
        <dbReference type="ARBA" id="ARBA00006904"/>
    </source>
</evidence>
<comment type="subcellular location">
    <subcellularLocation>
        <location evidence="12">Cytoplasm</location>
    </subcellularLocation>
</comment>
<dbReference type="PIRSF" id="PIRSF000525">
    <property type="entry name" value="SerC"/>
    <property type="match status" value="1"/>
</dbReference>
<evidence type="ECO:0000256" key="5">
    <source>
        <dbReference type="ARBA" id="ARBA00022605"/>
    </source>
</evidence>
<evidence type="ECO:0000256" key="11">
    <source>
        <dbReference type="ARBA" id="ARBA00049007"/>
    </source>
</evidence>
<feature type="binding site" evidence="12">
    <location>
        <position position="196"/>
    </location>
    <ligand>
        <name>pyridoxal 5'-phosphate</name>
        <dbReference type="ChEBI" id="CHEBI:597326"/>
    </ligand>
</feature>
<keyword evidence="4 12" id="KW-0032">Aminotransferase</keyword>
<keyword evidence="8 12" id="KW-0664">Pyridoxine biosynthesis</keyword>
<dbReference type="UniPathway" id="UPA00244">
    <property type="reaction ID" value="UER00311"/>
</dbReference>
<dbReference type="HAMAP" id="MF_00160">
    <property type="entry name" value="SerC_aminotrans_5"/>
    <property type="match status" value="1"/>
</dbReference>
<dbReference type="GO" id="GO:0030170">
    <property type="term" value="F:pyridoxal phosphate binding"/>
    <property type="evidence" value="ECO:0007669"/>
    <property type="project" value="UniProtKB-UniRule"/>
</dbReference>
<dbReference type="EC" id="2.6.1.52" evidence="12"/>
<comment type="caution">
    <text evidence="12">Lacks conserved residue(s) required for the propagation of feature annotation.</text>
</comment>
<dbReference type="InterPro" id="IPR015424">
    <property type="entry name" value="PyrdxlP-dep_Trfase"/>
</dbReference>
<dbReference type="GO" id="GO:0008615">
    <property type="term" value="P:pyridoxine biosynthetic process"/>
    <property type="evidence" value="ECO:0007669"/>
    <property type="project" value="UniProtKB-UniRule"/>
</dbReference>
<comment type="function">
    <text evidence="12">Catalyzes the reversible conversion of 3-phosphohydroxypyruvate to phosphoserine and of 3-hydroxy-2-oxo-4-phosphonooxybutanoate to phosphohydroxythreonine.</text>
</comment>
<evidence type="ECO:0000256" key="8">
    <source>
        <dbReference type="ARBA" id="ARBA00023096"/>
    </source>
</evidence>
<evidence type="ECO:0000256" key="2">
    <source>
        <dbReference type="ARBA" id="ARBA00005099"/>
    </source>
</evidence>
<comment type="similarity">
    <text evidence="3 12">Belongs to the class-V pyridoxal-phosphate-dependent aminotransferase family. SerC subfamily.</text>
</comment>
<feature type="binding site" evidence="12">
    <location>
        <position position="102"/>
    </location>
    <ligand>
        <name>pyridoxal 5'-phosphate</name>
        <dbReference type="ChEBI" id="CHEBI:597326"/>
    </ligand>
</feature>
<dbReference type="FunFam" id="3.90.1150.10:FF:000006">
    <property type="entry name" value="Phosphoserine aminotransferase"/>
    <property type="match status" value="1"/>
</dbReference>
<keyword evidence="12" id="KW-0963">Cytoplasm</keyword>
<gene>
    <name evidence="12" type="primary">serC</name>
    <name evidence="15" type="ORF">BFC17_17170</name>
</gene>
<feature type="modified residue" description="N6-(pyridoxal phosphate)lysine" evidence="12">
    <location>
        <position position="197"/>
    </location>
</feature>
<evidence type="ECO:0000256" key="1">
    <source>
        <dbReference type="ARBA" id="ARBA00004915"/>
    </source>
</evidence>
<dbReference type="NCBIfam" id="NF003764">
    <property type="entry name" value="PRK05355.1"/>
    <property type="match status" value="1"/>
</dbReference>
<keyword evidence="16" id="KW-1185">Reference proteome</keyword>
<keyword evidence="7 12" id="KW-0663">Pyridoxal phosphate</keyword>
<dbReference type="GO" id="GO:0006564">
    <property type="term" value="P:L-serine biosynthetic process"/>
    <property type="evidence" value="ECO:0007669"/>
    <property type="project" value="UniProtKB-UniRule"/>
</dbReference>
<proteinExistence type="inferred from homology"/>
<dbReference type="NCBIfam" id="TIGR01364">
    <property type="entry name" value="serC_1"/>
    <property type="match status" value="1"/>
</dbReference>
<organism evidence="15 16">
    <name type="scientific">Alteromonas lipolytica</name>
    <dbReference type="NCBI Taxonomy" id="1856405"/>
    <lineage>
        <taxon>Bacteria</taxon>
        <taxon>Pseudomonadati</taxon>
        <taxon>Pseudomonadota</taxon>
        <taxon>Gammaproteobacteria</taxon>
        <taxon>Alteromonadales</taxon>
        <taxon>Alteromonadaceae</taxon>
        <taxon>Alteromonas/Salinimonas group</taxon>
        <taxon>Alteromonas</taxon>
    </lineage>
</organism>
<dbReference type="InterPro" id="IPR015422">
    <property type="entry name" value="PyrdxlP-dep_Trfase_small"/>
</dbReference>
<comment type="catalytic activity">
    <reaction evidence="11 12 13">
        <text>O-phospho-L-serine + 2-oxoglutarate = 3-phosphooxypyruvate + L-glutamate</text>
        <dbReference type="Rhea" id="RHEA:14329"/>
        <dbReference type="ChEBI" id="CHEBI:16810"/>
        <dbReference type="ChEBI" id="CHEBI:18110"/>
        <dbReference type="ChEBI" id="CHEBI:29985"/>
        <dbReference type="ChEBI" id="CHEBI:57524"/>
        <dbReference type="EC" id="2.6.1.52"/>
    </reaction>
</comment>
<feature type="binding site" evidence="12">
    <location>
        <position position="153"/>
    </location>
    <ligand>
        <name>pyridoxal 5'-phosphate</name>
        <dbReference type="ChEBI" id="CHEBI:597326"/>
    </ligand>
</feature>
<dbReference type="RefSeq" id="WP_070176182.1">
    <property type="nucleotide sequence ID" value="NZ_BMJR01000001.1"/>
</dbReference>
<evidence type="ECO:0000256" key="6">
    <source>
        <dbReference type="ARBA" id="ARBA00022679"/>
    </source>
</evidence>
<evidence type="ECO:0000256" key="12">
    <source>
        <dbReference type="HAMAP-Rule" id="MF_00160"/>
    </source>
</evidence>
<dbReference type="FunFam" id="3.40.640.10:FF:000010">
    <property type="entry name" value="Phosphoserine aminotransferase"/>
    <property type="match status" value="1"/>
</dbReference>
<comment type="catalytic activity">
    <reaction evidence="10 12">
        <text>4-(phosphooxy)-L-threonine + 2-oxoglutarate = (R)-3-hydroxy-2-oxo-4-phosphooxybutanoate + L-glutamate</text>
        <dbReference type="Rhea" id="RHEA:16573"/>
        <dbReference type="ChEBI" id="CHEBI:16810"/>
        <dbReference type="ChEBI" id="CHEBI:29985"/>
        <dbReference type="ChEBI" id="CHEBI:58452"/>
        <dbReference type="ChEBI" id="CHEBI:58538"/>
        <dbReference type="EC" id="2.6.1.52"/>
    </reaction>
</comment>
<keyword evidence="5 12" id="KW-0028">Amino-acid biosynthesis</keyword>
<dbReference type="GO" id="GO:0005737">
    <property type="term" value="C:cytoplasm"/>
    <property type="evidence" value="ECO:0007669"/>
    <property type="project" value="UniProtKB-SubCell"/>
</dbReference>
<reference evidence="15 16" key="1">
    <citation type="submission" date="2016-09" db="EMBL/GenBank/DDBJ databases">
        <title>Alteromonas lipolytica, a new species isolated from sea water.</title>
        <authorList>
            <person name="Wu Y.-H."/>
            <person name="Cheng H."/>
            <person name="Xu X.-W."/>
        </authorList>
    </citation>
    <scope>NUCLEOTIDE SEQUENCE [LARGE SCALE GENOMIC DNA]</scope>
    <source>
        <strain evidence="15 16">JW12</strain>
    </source>
</reference>
<evidence type="ECO:0000256" key="7">
    <source>
        <dbReference type="ARBA" id="ARBA00022898"/>
    </source>
</evidence>
<evidence type="ECO:0000313" key="15">
    <source>
        <dbReference type="EMBL" id="OFI35263.1"/>
    </source>
</evidence>
<dbReference type="PANTHER" id="PTHR43247:SF1">
    <property type="entry name" value="PHOSPHOSERINE AMINOTRANSFERASE"/>
    <property type="match status" value="1"/>
</dbReference>
<protein>
    <recommendedName>
        <fullName evidence="12">Phosphoserine aminotransferase</fullName>
        <ecNumber evidence="12">2.6.1.52</ecNumber>
    </recommendedName>
    <alternativeName>
        <fullName evidence="12">Phosphohydroxythreonine aminotransferase</fullName>
        <shortName evidence="12">PSAT</shortName>
    </alternativeName>
</protein>
<dbReference type="PROSITE" id="PS00595">
    <property type="entry name" value="AA_TRANSFER_CLASS_5"/>
    <property type="match status" value="1"/>
</dbReference>
<evidence type="ECO:0000313" key="16">
    <source>
        <dbReference type="Proteomes" id="UP000176037"/>
    </source>
</evidence>
<evidence type="ECO:0000256" key="13">
    <source>
        <dbReference type="RuleBase" id="RU004505"/>
    </source>
</evidence>
<dbReference type="CDD" id="cd00611">
    <property type="entry name" value="PSAT_like"/>
    <property type="match status" value="1"/>
</dbReference>
<dbReference type="Proteomes" id="UP000176037">
    <property type="component" value="Unassembled WGS sequence"/>
</dbReference>
<comment type="pathway">
    <text evidence="1 12">Cofactor biosynthesis; pyridoxine 5'-phosphate biosynthesis; pyridoxine 5'-phosphate from D-erythrose 4-phosphate: step 3/5.</text>
</comment>
<evidence type="ECO:0000256" key="4">
    <source>
        <dbReference type="ARBA" id="ARBA00022576"/>
    </source>
</evidence>